<evidence type="ECO:0000256" key="3">
    <source>
        <dbReference type="RuleBase" id="RU367036"/>
    </source>
</evidence>
<organism evidence="5 6">
    <name type="scientific">Acrobeloides nanus</name>
    <dbReference type="NCBI Taxonomy" id="290746"/>
    <lineage>
        <taxon>Eukaryota</taxon>
        <taxon>Metazoa</taxon>
        <taxon>Ecdysozoa</taxon>
        <taxon>Nematoda</taxon>
        <taxon>Chromadorea</taxon>
        <taxon>Rhabditida</taxon>
        <taxon>Tylenchina</taxon>
        <taxon>Cephalobomorpha</taxon>
        <taxon>Cephaloboidea</taxon>
        <taxon>Cephalobidae</taxon>
        <taxon>Acrobeloides</taxon>
    </lineage>
</organism>
<dbReference type="InterPro" id="IPR009288">
    <property type="entry name" value="AIG2-like_dom"/>
</dbReference>
<dbReference type="Pfam" id="PF06094">
    <property type="entry name" value="GGACT"/>
    <property type="match status" value="1"/>
</dbReference>
<dbReference type="Proteomes" id="UP000887540">
    <property type="component" value="Unplaced"/>
</dbReference>
<dbReference type="InterPro" id="IPR036568">
    <property type="entry name" value="GGCT-like_sf"/>
</dbReference>
<dbReference type="PANTHER" id="PTHR12510:SF4">
    <property type="entry name" value="GAMMA-GLUTAMYLAMINECYCLOTRANSFERASE"/>
    <property type="match status" value="1"/>
</dbReference>
<keyword evidence="5" id="KW-1185">Reference proteome</keyword>
<dbReference type="Gene3D" id="3.10.490.10">
    <property type="entry name" value="Gamma-glutamyl cyclotransferase-like"/>
    <property type="match status" value="1"/>
</dbReference>
<sequence length="146" mass="16703">MTDPKTGSYEFVSGGKTIEKFPLIIASKFNIPFLLNDAGKGHRISGEIYSVDEQKLAALDELESHPTFYRREEHPIEMTNGDVLKVWIYLLPTWREELVQTASEPMPNYSSTGSHGRVYVSRYLRKEVLAEENLDLVDLIRGTQRN</sequence>
<feature type="domain" description="Gamma-glutamylcyclotransferase AIG2-like" evidence="4">
    <location>
        <begin position="11"/>
        <end position="93"/>
    </location>
</feature>
<evidence type="ECO:0000313" key="5">
    <source>
        <dbReference type="Proteomes" id="UP000887540"/>
    </source>
</evidence>
<proteinExistence type="inferred from homology"/>
<dbReference type="GO" id="GO:0005829">
    <property type="term" value="C:cytosol"/>
    <property type="evidence" value="ECO:0007669"/>
    <property type="project" value="TreeGrafter"/>
</dbReference>
<dbReference type="SUPFAM" id="SSF110857">
    <property type="entry name" value="Gamma-glutamyl cyclotransferase-like"/>
    <property type="match status" value="1"/>
</dbReference>
<feature type="active site" description="Proton acceptor" evidence="2">
    <location>
        <position position="63"/>
    </location>
</feature>
<accession>A0A914BUP5</accession>
<dbReference type="WBParaSite" id="ACRNAN_Path_1033.g3957.t1">
    <property type="protein sequence ID" value="ACRNAN_Path_1033.g3957.t1"/>
    <property type="gene ID" value="ACRNAN_Path_1033.g3957"/>
</dbReference>
<dbReference type="GO" id="GO:0061929">
    <property type="term" value="F:gamma-glutamylaminecyclotransferase activity"/>
    <property type="evidence" value="ECO:0007669"/>
    <property type="project" value="InterPro"/>
</dbReference>
<dbReference type="PANTHER" id="PTHR12510">
    <property type="entry name" value="TROPONIN C-AKIN-1 PROTEIN"/>
    <property type="match status" value="1"/>
</dbReference>
<reference evidence="6" key="1">
    <citation type="submission" date="2022-11" db="UniProtKB">
        <authorList>
            <consortium name="WormBaseParasite"/>
        </authorList>
    </citation>
    <scope>IDENTIFICATION</scope>
</reference>
<dbReference type="InterPro" id="IPR013024">
    <property type="entry name" value="GGCT-like"/>
</dbReference>
<evidence type="ECO:0000256" key="2">
    <source>
        <dbReference type="PIRSR" id="PIRSR639126-1"/>
    </source>
</evidence>
<evidence type="ECO:0000313" key="6">
    <source>
        <dbReference type="WBParaSite" id="ACRNAN_Path_1033.g3957.t1"/>
    </source>
</evidence>
<comment type="similarity">
    <text evidence="1 3">Belongs to the gamma-glutamylcyclotransferase family.</text>
</comment>
<dbReference type="InterPro" id="IPR039126">
    <property type="entry name" value="GGACT"/>
</dbReference>
<dbReference type="AlphaFoldDB" id="A0A914BUP5"/>
<name>A0A914BUP5_9BILA</name>
<evidence type="ECO:0000259" key="4">
    <source>
        <dbReference type="Pfam" id="PF06094"/>
    </source>
</evidence>
<dbReference type="CDD" id="cd06661">
    <property type="entry name" value="GGCT_like"/>
    <property type="match status" value="1"/>
</dbReference>
<evidence type="ECO:0000256" key="1">
    <source>
        <dbReference type="ARBA" id="ARBA00008861"/>
    </source>
</evidence>
<protein>
    <recommendedName>
        <fullName evidence="3">Gamma-glutamylcyclotransferase family protein</fullName>
    </recommendedName>
</protein>